<evidence type="ECO:0000313" key="6">
    <source>
        <dbReference type="Proteomes" id="UP000464524"/>
    </source>
</evidence>
<feature type="binding site" evidence="3">
    <location>
        <begin position="372"/>
        <end position="373"/>
    </location>
    <ligand>
        <name>substrate</name>
    </ligand>
</feature>
<feature type="binding site" evidence="3">
    <location>
        <begin position="263"/>
        <end position="265"/>
    </location>
    <ligand>
        <name>substrate</name>
    </ligand>
</feature>
<dbReference type="InterPro" id="IPR006047">
    <property type="entry name" value="GH13_cat_dom"/>
</dbReference>
<dbReference type="EC" id="2.4.1.-" evidence="5"/>
<feature type="binding site" evidence="3">
    <location>
        <position position="170"/>
    </location>
    <ligand>
        <name>substrate</name>
    </ligand>
</feature>
<dbReference type="InterPro" id="IPR013780">
    <property type="entry name" value="Glyco_hydro_b"/>
</dbReference>
<dbReference type="InterPro" id="IPR016377">
    <property type="entry name" value="Sucrose_GGa_phosphorylase-rel"/>
</dbReference>
<protein>
    <submittedName>
        <fullName evidence="5">Glucosylglycerate phosphorylase</fullName>
        <ecNumber evidence="5">2.4.1.-</ecNumber>
    </submittedName>
</protein>
<dbReference type="SUPFAM" id="SSF51445">
    <property type="entry name" value="(Trans)glycosidases"/>
    <property type="match status" value="1"/>
</dbReference>
<reference evidence="5 6" key="1">
    <citation type="submission" date="2019-12" db="EMBL/GenBank/DDBJ databases">
        <title>Genome sequencing and assembly of endphytes of Porphyra tenera.</title>
        <authorList>
            <person name="Park J.M."/>
            <person name="Shin R."/>
            <person name="Jo S.H."/>
        </authorList>
    </citation>
    <scope>NUCLEOTIDE SEQUENCE [LARGE SCALE GENOMIC DNA]</scope>
    <source>
        <strain evidence="5 6">GPM4</strain>
    </source>
</reference>
<feature type="binding site" evidence="3">
    <location>
        <position position="479"/>
    </location>
    <ligand>
        <name>substrate</name>
    </ligand>
</feature>
<dbReference type="Proteomes" id="UP000464524">
    <property type="component" value="Chromosome"/>
</dbReference>
<sequence>MPLSKITTSVNNLFRTIKINGEVMQSTYNQLTELVEHHLAVIYNDIELAQSYQEIAHQLLDTMGFKENVQITPPLRHHNNWTQEDAVLITYGDSIESPGEKPLSTLHTFLTDCCAKNINSVHILPFFPYSSDDGFSVIDYSSVNESLGDWDDIKRIASDFRLMSDVVINHCSSRSAWFDNFVKGEGPGSDFFFTASPDEDLSNVVRPRISPLLRETETAKGIEHVWCTFSHDQVDFDFRNPKVLQTFVSIIRQYLDNGVRIFRLDAVAFLWKKIGTSCINLEQTHEAVRLLRTLIEYAQPDAIIITETNIPNRENLAYLGNANEAHAIYNFSLPPLLVNTLITGDCHYLKSWLMSMPPAQNGTTYFNFIASHDGIGLRPAEGLLEDEELTVLVNTMQNFGGRISWRASENGQQKAYEINIALYDALQGTTKGTDKWGFQRFMCAHAIMLGLEGIPGIYIHSLLATSNDYERVKNTSHNRAINRHKWQYDTLKEQLDSPYSQHHRVLNAMGDLLTIRRQQVAFHPNATQFTLQLGSKIFGFWRQSIDRRQSIFCLSNICDEIQEVHLSDINLVGTDEWIDLITKQPIYATDCSIELAPYQTMWISNLPKR</sequence>
<dbReference type="SMART" id="SM00642">
    <property type="entry name" value="Aamy"/>
    <property type="match status" value="1"/>
</dbReference>
<gene>
    <name evidence="5" type="ORF">FX988_00408</name>
</gene>
<dbReference type="Gene3D" id="3.20.20.80">
    <property type="entry name" value="Glycosidases"/>
    <property type="match status" value="1"/>
</dbReference>
<dbReference type="Gene3D" id="3.90.400.10">
    <property type="entry name" value="Oligo-1,6-glucosidase, Domain 2"/>
    <property type="match status" value="1"/>
</dbReference>
<dbReference type="PANTHER" id="PTHR38784:SF1">
    <property type="entry name" value="SUCROSE PHOSPHORYLASE"/>
    <property type="match status" value="1"/>
</dbReference>
<dbReference type="GO" id="GO:0016757">
    <property type="term" value="F:glycosyltransferase activity"/>
    <property type="evidence" value="ECO:0007669"/>
    <property type="project" value="UniProtKB-KW"/>
</dbReference>
<evidence type="ECO:0000256" key="1">
    <source>
        <dbReference type="ARBA" id="ARBA00022676"/>
    </source>
</evidence>
<feature type="binding site" evidence="3">
    <location>
        <position position="132"/>
    </location>
    <ligand>
        <name>substrate</name>
    </ligand>
</feature>
<dbReference type="PIRSF" id="PIRSF003059">
    <property type="entry name" value="Sucrose_phosphorylase"/>
    <property type="match status" value="1"/>
</dbReference>
<keyword evidence="2 5" id="KW-0808">Transferase</keyword>
<proteinExistence type="predicted"/>
<keyword evidence="6" id="KW-1185">Reference proteome</keyword>
<dbReference type="GO" id="GO:0005975">
    <property type="term" value="P:carbohydrate metabolic process"/>
    <property type="evidence" value="ECO:0007669"/>
    <property type="project" value="InterPro"/>
</dbReference>
<name>A0A857JEU4_9ALTE</name>
<dbReference type="KEGG" id="pmes:FX988_00408"/>
<dbReference type="PANTHER" id="PTHR38784">
    <property type="entry name" value="SUCROSE PHOSPHORYLASE"/>
    <property type="match status" value="1"/>
</dbReference>
<feature type="domain" description="Glycosyl hydrolase family 13 catalytic" evidence="4">
    <location>
        <begin position="70"/>
        <end position="433"/>
    </location>
</feature>
<dbReference type="InterPro" id="IPR033746">
    <property type="entry name" value="GGa_phosphorylase"/>
</dbReference>
<evidence type="ECO:0000259" key="4">
    <source>
        <dbReference type="SMART" id="SM00642"/>
    </source>
</evidence>
<evidence type="ECO:0000256" key="2">
    <source>
        <dbReference type="ARBA" id="ARBA00022679"/>
    </source>
</evidence>
<organism evidence="5 6">
    <name type="scientific">Paraglaciecola mesophila</name>
    <dbReference type="NCBI Taxonomy" id="197222"/>
    <lineage>
        <taxon>Bacteria</taxon>
        <taxon>Pseudomonadati</taxon>
        <taxon>Pseudomonadota</taxon>
        <taxon>Gammaproteobacteria</taxon>
        <taxon>Alteromonadales</taxon>
        <taxon>Alteromonadaceae</taxon>
        <taxon>Paraglaciecola</taxon>
    </lineage>
</organism>
<dbReference type="AlphaFoldDB" id="A0A857JEU4"/>
<evidence type="ECO:0000256" key="3">
    <source>
        <dbReference type="PIRSR" id="PIRSR003059-2"/>
    </source>
</evidence>
<dbReference type="Pfam" id="PF00128">
    <property type="entry name" value="Alpha-amylase"/>
    <property type="match status" value="1"/>
</dbReference>
<dbReference type="InterPro" id="IPR045857">
    <property type="entry name" value="O16G_dom_2"/>
</dbReference>
<accession>A0A857JEU4</accession>
<keyword evidence="1 5" id="KW-0328">Glycosyltransferase</keyword>
<evidence type="ECO:0000313" key="5">
    <source>
        <dbReference type="EMBL" id="QHJ10196.1"/>
    </source>
</evidence>
<dbReference type="SUPFAM" id="SSF51011">
    <property type="entry name" value="Glycosyl hydrolase domain"/>
    <property type="match status" value="1"/>
</dbReference>
<dbReference type="EMBL" id="CP047656">
    <property type="protein sequence ID" value="QHJ10196.1"/>
    <property type="molecule type" value="Genomic_DNA"/>
</dbReference>
<dbReference type="Gene3D" id="2.60.40.1180">
    <property type="entry name" value="Golgi alpha-mannosidase II"/>
    <property type="match status" value="1"/>
</dbReference>
<dbReference type="CDD" id="cd11356">
    <property type="entry name" value="AmyAc_Sucrose_phosphorylase-like_1"/>
    <property type="match status" value="1"/>
</dbReference>
<dbReference type="InterPro" id="IPR017853">
    <property type="entry name" value="GH"/>
</dbReference>